<comment type="similarity">
    <text evidence="2 10">Belongs to the Mediator complex subunit 7 family.</text>
</comment>
<feature type="region of interest" description="Disordered" evidence="11">
    <location>
        <begin position="188"/>
        <end position="219"/>
    </location>
</feature>
<dbReference type="PANTHER" id="PTHR21428">
    <property type="entry name" value="MEDIATOR OF RNA POLYMERASE II TRANSCRIPTION SUBUNIT 7"/>
    <property type="match status" value="1"/>
</dbReference>
<comment type="subunit">
    <text evidence="3 10">Component of the Mediator complex.</text>
</comment>
<evidence type="ECO:0000256" key="11">
    <source>
        <dbReference type="SAM" id="MobiDB-lite"/>
    </source>
</evidence>
<keyword evidence="13" id="KW-1185">Reference proteome</keyword>
<comment type="caution">
    <text evidence="12">The sequence shown here is derived from an EMBL/GenBank/DDBJ whole genome shotgun (WGS) entry which is preliminary data.</text>
</comment>
<proteinExistence type="inferred from homology"/>
<comment type="function">
    <text evidence="9">Component of the Mediator complex, a coactivator involved in the regulated transcription of nearly all RNA polymerase II-dependent genes. Mediator functions as a bridge to convey information from gene-specific regulatory proteins to the basal RNA polymerase II transcription machinery. Mediator is recruited to promoters by direct interactions with regulatory proteins and serves as a scaffold for the assembly of a functional preinitiation complex with RNA polymerase II and the general transcription factors.</text>
</comment>
<evidence type="ECO:0000256" key="8">
    <source>
        <dbReference type="ARBA" id="ARBA00023242"/>
    </source>
</evidence>
<evidence type="ECO:0000256" key="7">
    <source>
        <dbReference type="ARBA" id="ARBA00023163"/>
    </source>
</evidence>
<evidence type="ECO:0000256" key="1">
    <source>
        <dbReference type="ARBA" id="ARBA00004123"/>
    </source>
</evidence>
<evidence type="ECO:0000256" key="6">
    <source>
        <dbReference type="ARBA" id="ARBA00023159"/>
    </source>
</evidence>
<feature type="region of interest" description="Disordered" evidence="11">
    <location>
        <begin position="36"/>
        <end position="101"/>
    </location>
</feature>
<comment type="subcellular location">
    <subcellularLocation>
        <location evidence="1 10">Nucleus</location>
    </subcellularLocation>
</comment>
<dbReference type="Proteomes" id="UP001166286">
    <property type="component" value="Unassembled WGS sequence"/>
</dbReference>
<keyword evidence="6 10" id="KW-0010">Activator</keyword>
<evidence type="ECO:0000256" key="3">
    <source>
        <dbReference type="ARBA" id="ARBA00011837"/>
    </source>
</evidence>
<evidence type="ECO:0000313" key="12">
    <source>
        <dbReference type="EMBL" id="KAK0514945.1"/>
    </source>
</evidence>
<organism evidence="12 13">
    <name type="scientific">Cladonia borealis</name>
    <dbReference type="NCBI Taxonomy" id="184061"/>
    <lineage>
        <taxon>Eukaryota</taxon>
        <taxon>Fungi</taxon>
        <taxon>Dikarya</taxon>
        <taxon>Ascomycota</taxon>
        <taxon>Pezizomycotina</taxon>
        <taxon>Lecanoromycetes</taxon>
        <taxon>OSLEUM clade</taxon>
        <taxon>Lecanoromycetidae</taxon>
        <taxon>Lecanorales</taxon>
        <taxon>Lecanorineae</taxon>
        <taxon>Cladoniaceae</taxon>
        <taxon>Cladonia</taxon>
    </lineage>
</organism>
<dbReference type="InterPro" id="IPR044888">
    <property type="entry name" value="Mediatior_Med7_sf"/>
</dbReference>
<evidence type="ECO:0000256" key="2">
    <source>
        <dbReference type="ARBA" id="ARBA00009994"/>
    </source>
</evidence>
<dbReference type="PANTHER" id="PTHR21428:SF11">
    <property type="entry name" value="MEDIATOR OF RNA POLYMERASE II TRANSCRIPTION SUBUNIT 7"/>
    <property type="match status" value="1"/>
</dbReference>
<evidence type="ECO:0000313" key="13">
    <source>
        <dbReference type="Proteomes" id="UP001166286"/>
    </source>
</evidence>
<keyword evidence="5 10" id="KW-0805">Transcription regulation</keyword>
<evidence type="ECO:0000256" key="4">
    <source>
        <dbReference type="ARBA" id="ARBA00020631"/>
    </source>
</evidence>
<evidence type="ECO:0000256" key="10">
    <source>
        <dbReference type="RuleBase" id="RU364060"/>
    </source>
</evidence>
<gene>
    <name evidence="12" type="ORF">JMJ35_002324</name>
</gene>
<dbReference type="GO" id="GO:0003712">
    <property type="term" value="F:transcription coregulator activity"/>
    <property type="evidence" value="ECO:0007669"/>
    <property type="project" value="InterPro"/>
</dbReference>
<keyword evidence="8 10" id="KW-0539">Nucleus</keyword>
<dbReference type="Gene3D" id="6.10.140.1520">
    <property type="match status" value="1"/>
</dbReference>
<dbReference type="AlphaFoldDB" id="A0AA39R508"/>
<accession>A0AA39R508</accession>
<dbReference type="EMBL" id="JAFEKC020000004">
    <property type="protein sequence ID" value="KAK0514945.1"/>
    <property type="molecule type" value="Genomic_DNA"/>
</dbReference>
<feature type="compositionally biased region" description="Low complexity" evidence="11">
    <location>
        <begin position="36"/>
        <end position="46"/>
    </location>
</feature>
<dbReference type="SUPFAM" id="SSF140718">
    <property type="entry name" value="Mediator hinge subcomplex-like"/>
    <property type="match status" value="1"/>
</dbReference>
<dbReference type="InterPro" id="IPR009244">
    <property type="entry name" value="Mediatior_Med7"/>
</dbReference>
<dbReference type="InterPro" id="IPR037212">
    <property type="entry name" value="Med7/Med21-like"/>
</dbReference>
<keyword evidence="7 10" id="KW-0804">Transcription</keyword>
<dbReference type="GO" id="GO:0006357">
    <property type="term" value="P:regulation of transcription by RNA polymerase II"/>
    <property type="evidence" value="ECO:0007669"/>
    <property type="project" value="InterPro"/>
</dbReference>
<evidence type="ECO:0000256" key="5">
    <source>
        <dbReference type="ARBA" id="ARBA00023015"/>
    </source>
</evidence>
<feature type="compositionally biased region" description="Basic and acidic residues" evidence="11">
    <location>
        <begin position="195"/>
        <end position="219"/>
    </location>
</feature>
<dbReference type="GO" id="GO:0016592">
    <property type="term" value="C:mediator complex"/>
    <property type="evidence" value="ECO:0007669"/>
    <property type="project" value="InterPro"/>
</dbReference>
<reference evidence="12" key="1">
    <citation type="submission" date="2023-03" db="EMBL/GenBank/DDBJ databases">
        <title>Complete genome of Cladonia borealis.</title>
        <authorList>
            <person name="Park H."/>
        </authorList>
    </citation>
    <scope>NUCLEOTIDE SEQUENCE</scope>
    <source>
        <strain evidence="12">ANT050790</strain>
    </source>
</reference>
<dbReference type="GO" id="GO:0070847">
    <property type="term" value="C:core mediator complex"/>
    <property type="evidence" value="ECO:0007669"/>
    <property type="project" value="TreeGrafter"/>
</dbReference>
<feature type="compositionally biased region" description="Low complexity" evidence="11">
    <location>
        <begin position="54"/>
        <end position="67"/>
    </location>
</feature>
<name>A0AA39R508_9LECA</name>
<dbReference type="Gene3D" id="6.10.140.200">
    <property type="match status" value="1"/>
</dbReference>
<evidence type="ECO:0000256" key="9">
    <source>
        <dbReference type="ARBA" id="ARBA00025687"/>
    </source>
</evidence>
<feature type="compositionally biased region" description="Low complexity" evidence="11">
    <location>
        <begin position="88"/>
        <end position="97"/>
    </location>
</feature>
<protein>
    <recommendedName>
        <fullName evidence="4 10">Mediator of RNA polymerase II transcription subunit 7</fullName>
    </recommendedName>
</protein>
<sequence length="234" mass="26099">MADPPQPVAISAAFPAPPPFYKAFTTQNLQQLEQTLETKVQPSSLYPLPPSSPIPKLTSLPPELRTLLPPPIPSNGQYRSFGIVHTDPNPSSSENTPTPTPARLRSLTHDLLLTFLALTHTLATDPGAYGPLWDQLHAVFQEVHKVINGYRPHQARETLILMMEEQLETVRGETRSVRESVERARGVMEGLGKQDQAEDRMADGKGAEGDRRKKTEERKTKRLWEVLEREVGSV</sequence>
<dbReference type="Pfam" id="PF05983">
    <property type="entry name" value="Med7"/>
    <property type="match status" value="1"/>
</dbReference>